<comment type="caution">
    <text evidence="1">The sequence shown here is derived from an EMBL/GenBank/DDBJ whole genome shotgun (WGS) entry which is preliminary data.</text>
</comment>
<keyword evidence="2" id="KW-1185">Reference proteome</keyword>
<gene>
    <name evidence="1" type="ORF">CCACVL1_00750</name>
</gene>
<sequence length="29" mass="3406">MDICLAPHTPYTEAIDAREEDMKKKKKKD</sequence>
<evidence type="ECO:0000313" key="1">
    <source>
        <dbReference type="EMBL" id="OMP10914.1"/>
    </source>
</evidence>
<name>A0A1R3KUX4_COCAP</name>
<dbReference type="EMBL" id="AWWV01001775">
    <property type="protein sequence ID" value="OMP10914.1"/>
    <property type="molecule type" value="Genomic_DNA"/>
</dbReference>
<proteinExistence type="predicted"/>
<protein>
    <submittedName>
        <fullName evidence="1">Uncharacterized protein</fullName>
    </submittedName>
</protein>
<organism evidence="1 2">
    <name type="scientific">Corchorus capsularis</name>
    <name type="common">Jute</name>
    <dbReference type="NCBI Taxonomy" id="210143"/>
    <lineage>
        <taxon>Eukaryota</taxon>
        <taxon>Viridiplantae</taxon>
        <taxon>Streptophyta</taxon>
        <taxon>Embryophyta</taxon>
        <taxon>Tracheophyta</taxon>
        <taxon>Spermatophyta</taxon>
        <taxon>Magnoliopsida</taxon>
        <taxon>eudicotyledons</taxon>
        <taxon>Gunneridae</taxon>
        <taxon>Pentapetalae</taxon>
        <taxon>rosids</taxon>
        <taxon>malvids</taxon>
        <taxon>Malvales</taxon>
        <taxon>Malvaceae</taxon>
        <taxon>Grewioideae</taxon>
        <taxon>Apeibeae</taxon>
        <taxon>Corchorus</taxon>
    </lineage>
</organism>
<reference evidence="1 2" key="1">
    <citation type="submission" date="2013-09" db="EMBL/GenBank/DDBJ databases">
        <title>Corchorus capsularis genome sequencing.</title>
        <authorList>
            <person name="Alam M."/>
            <person name="Haque M.S."/>
            <person name="Islam M.S."/>
            <person name="Emdad E.M."/>
            <person name="Islam M.M."/>
            <person name="Ahmed B."/>
            <person name="Halim A."/>
            <person name="Hossen Q.M.M."/>
            <person name="Hossain M.Z."/>
            <person name="Ahmed R."/>
            <person name="Khan M.M."/>
            <person name="Islam R."/>
            <person name="Rashid M.M."/>
            <person name="Khan S.A."/>
            <person name="Rahman M.S."/>
            <person name="Alam M."/>
        </authorList>
    </citation>
    <scope>NUCLEOTIDE SEQUENCE [LARGE SCALE GENOMIC DNA]</scope>
    <source>
        <strain evidence="2">cv. CVL-1</strain>
        <tissue evidence="1">Whole seedling</tissue>
    </source>
</reference>
<accession>A0A1R3KUX4</accession>
<dbReference type="AlphaFoldDB" id="A0A1R3KUX4"/>
<dbReference type="Gramene" id="OMP10914">
    <property type="protein sequence ID" value="OMP10914"/>
    <property type="gene ID" value="CCACVL1_00750"/>
</dbReference>
<evidence type="ECO:0000313" key="2">
    <source>
        <dbReference type="Proteomes" id="UP000188268"/>
    </source>
</evidence>
<dbReference type="Proteomes" id="UP000188268">
    <property type="component" value="Unassembled WGS sequence"/>
</dbReference>